<comment type="subunit">
    <text evidence="8">Part of the Bam complex.</text>
</comment>
<keyword evidence="4 8" id="KW-0732">Signal</keyword>
<evidence type="ECO:0000256" key="9">
    <source>
        <dbReference type="NCBIfam" id="TIGR03303"/>
    </source>
</evidence>
<dbReference type="Pfam" id="PF07244">
    <property type="entry name" value="POTRA"/>
    <property type="match status" value="5"/>
</dbReference>
<evidence type="ECO:0000256" key="3">
    <source>
        <dbReference type="ARBA" id="ARBA00022692"/>
    </source>
</evidence>
<comment type="similarity">
    <text evidence="8">Belongs to the BamA family.</text>
</comment>
<dbReference type="Pfam" id="PF01103">
    <property type="entry name" value="Omp85"/>
    <property type="match status" value="1"/>
</dbReference>
<name>Q2RU01_RHORT</name>
<evidence type="ECO:0000313" key="12">
    <source>
        <dbReference type="Proteomes" id="UP000001929"/>
    </source>
</evidence>
<feature type="chain" id="PRO_5009019085" description="Outer membrane protein assembly factor BamA" evidence="8">
    <location>
        <begin position="25"/>
        <end position="785"/>
    </location>
</feature>
<feature type="domain" description="POTRA" evidence="10">
    <location>
        <begin position="370"/>
        <end position="444"/>
    </location>
</feature>
<comment type="subcellular location">
    <subcellularLocation>
        <location evidence="8">Cell outer membrane</location>
    </subcellularLocation>
    <subcellularLocation>
        <location evidence="1">Membrane</location>
    </subcellularLocation>
</comment>
<dbReference type="GO" id="GO:0009279">
    <property type="term" value="C:cell outer membrane"/>
    <property type="evidence" value="ECO:0007669"/>
    <property type="project" value="UniProtKB-SubCell"/>
</dbReference>
<dbReference type="Gene3D" id="3.10.20.310">
    <property type="entry name" value="membrane protein fhac"/>
    <property type="match status" value="5"/>
</dbReference>
<evidence type="ECO:0000256" key="6">
    <source>
        <dbReference type="ARBA" id="ARBA00023136"/>
    </source>
</evidence>
<dbReference type="PANTHER" id="PTHR12815">
    <property type="entry name" value="SORTING AND ASSEMBLY MACHINERY SAMM50 PROTEIN FAMILY MEMBER"/>
    <property type="match status" value="1"/>
</dbReference>
<keyword evidence="3 8" id="KW-0812">Transmembrane</keyword>
<feature type="domain" description="POTRA" evidence="10">
    <location>
        <begin position="117"/>
        <end position="194"/>
    </location>
</feature>
<evidence type="ECO:0000256" key="4">
    <source>
        <dbReference type="ARBA" id="ARBA00022729"/>
    </source>
</evidence>
<dbReference type="InterPro" id="IPR000184">
    <property type="entry name" value="Bac_surfAg_D15"/>
</dbReference>
<gene>
    <name evidence="8" type="primary">bamA</name>
    <name evidence="11" type="ordered locus">Rru_A1594</name>
</gene>
<dbReference type="PATRIC" id="fig|269796.9.peg.1668"/>
<dbReference type="Gene3D" id="2.40.160.50">
    <property type="entry name" value="membrane protein fhac: a member of the omp85/tpsb transporter family"/>
    <property type="match status" value="1"/>
</dbReference>
<dbReference type="InterPro" id="IPR039910">
    <property type="entry name" value="D15-like"/>
</dbReference>
<organism evidence="11 12">
    <name type="scientific">Rhodospirillum rubrum (strain ATCC 11170 / ATH 1.1.1 / DSM 467 / LMG 4362 / NCIMB 8255 / S1)</name>
    <dbReference type="NCBI Taxonomy" id="269796"/>
    <lineage>
        <taxon>Bacteria</taxon>
        <taxon>Pseudomonadati</taxon>
        <taxon>Pseudomonadota</taxon>
        <taxon>Alphaproteobacteria</taxon>
        <taxon>Rhodospirillales</taxon>
        <taxon>Rhodospirillaceae</taxon>
        <taxon>Rhodospirillum</taxon>
    </lineage>
</organism>
<accession>Q2RU01</accession>
<keyword evidence="12" id="KW-1185">Reference proteome</keyword>
<dbReference type="HOGENOM" id="CLU_007664_1_2_5"/>
<dbReference type="AlphaFoldDB" id="Q2RU01"/>
<evidence type="ECO:0000259" key="10">
    <source>
        <dbReference type="PROSITE" id="PS51779"/>
    </source>
</evidence>
<sequence precursor="true">MNKIAGFMGAFALLLTALSSTQPAAAQSAGGQRAAAQRGGAFTAPGLGGTIDRIVIEGTQRIDPETVLTYMTVREGDVYDAGKVDRSLKNLFETGLFADVSMRHEGGRLVVSVAENPIINRIAFEGNRRIKDPQLETEIQLRPRVVYTRAKVQEDVQRILELYRRSGRYAVSVEPKVIALDQNRVDLAFEINEGPSTTVRRISFVGNKVYDDSALREVVETSEEAWYRFLSSTDTYDPDRLTYDRELLRRHYLKNGYADFQVKSAIAELSTDRQAFFMTFTVSEGERYRFGPVGLETTLAELDPEALRGVITFKDGDWYSADKVEAAVQKLTDEVGNRGFAFVDVKPRVTRDADKRTIAITFQIDEGPRAFVERIDINGNVRTLDEVVRREMMLSEGDAFNSAKLRRSRQRIQDLGFFEKVEVNNEPSPTAPDRTVVKVDVTEKSTGEVSFGVGWSSSVGAIIEVGLRERNLLGRGQDLKASVSWAQRRSQVDISFTEPYFLDRRLRAGVDLYAIERDLKKESSYDYRTYGTALRLGYNYNENLGHTFKYTAEFNEITDVKSDASRFIKNQDDKTYLSMIGHVLTYDRRDSKLDPKDGYVLSLGNDMAGLGGSEYFLRSDAKAAYYAPIGDWFDWNPTWGLTVKGGAGYMFGLGKDVNINQRYNLGGTNLRGFANAGASPRDADTDDALGGNWVTTGSVEVAVPLGLPAELGLSGRLFSDFGMIGKPDDFDEALMDGAVSPRLSAGAGVTWVSPVGPISVDLGYPLVKEKFDKTEVFRLSFGSRF</sequence>
<dbReference type="GO" id="GO:0051205">
    <property type="term" value="P:protein insertion into membrane"/>
    <property type="evidence" value="ECO:0007669"/>
    <property type="project" value="UniProtKB-UniRule"/>
</dbReference>
<dbReference type="InterPro" id="IPR023707">
    <property type="entry name" value="OM_assembly_BamA"/>
</dbReference>
<dbReference type="InterPro" id="IPR010827">
    <property type="entry name" value="BamA/TamA_POTRA"/>
</dbReference>
<keyword evidence="7 8" id="KW-0998">Cell outer membrane</keyword>
<dbReference type="PIRSF" id="PIRSF006076">
    <property type="entry name" value="OM_assembly_OMP85"/>
    <property type="match status" value="1"/>
</dbReference>
<dbReference type="KEGG" id="rru:Rru_A1594"/>
<dbReference type="STRING" id="269796.Rru_A1594"/>
<proteinExistence type="inferred from homology"/>
<evidence type="ECO:0000256" key="2">
    <source>
        <dbReference type="ARBA" id="ARBA00022452"/>
    </source>
</evidence>
<evidence type="ECO:0000313" key="11">
    <source>
        <dbReference type="EMBL" id="ABC22394.1"/>
    </source>
</evidence>
<dbReference type="EnsemblBacteria" id="ABC22394">
    <property type="protein sequence ID" value="ABC22394"/>
    <property type="gene ID" value="Rru_A1594"/>
</dbReference>
<dbReference type="EMBL" id="CP000230">
    <property type="protein sequence ID" value="ABC22394.1"/>
    <property type="molecule type" value="Genomic_DNA"/>
</dbReference>
<dbReference type="InterPro" id="IPR034746">
    <property type="entry name" value="POTRA"/>
</dbReference>
<feature type="signal peptide" evidence="8">
    <location>
        <begin position="1"/>
        <end position="24"/>
    </location>
</feature>
<dbReference type="NCBIfam" id="TIGR03303">
    <property type="entry name" value="OM_YaeT"/>
    <property type="match status" value="1"/>
</dbReference>
<evidence type="ECO:0000256" key="7">
    <source>
        <dbReference type="ARBA" id="ARBA00023237"/>
    </source>
</evidence>
<dbReference type="Proteomes" id="UP000001929">
    <property type="component" value="Chromosome"/>
</dbReference>
<evidence type="ECO:0000256" key="5">
    <source>
        <dbReference type="ARBA" id="ARBA00022737"/>
    </source>
</evidence>
<evidence type="ECO:0000256" key="8">
    <source>
        <dbReference type="HAMAP-Rule" id="MF_01430"/>
    </source>
</evidence>
<protein>
    <recommendedName>
        <fullName evidence="8 9">Outer membrane protein assembly factor BamA</fullName>
    </recommendedName>
</protein>
<feature type="domain" description="POTRA" evidence="10">
    <location>
        <begin position="49"/>
        <end position="116"/>
    </location>
</feature>
<dbReference type="PROSITE" id="PS51779">
    <property type="entry name" value="POTRA"/>
    <property type="match status" value="3"/>
</dbReference>
<dbReference type="GO" id="GO:0043165">
    <property type="term" value="P:Gram-negative-bacterium-type cell outer membrane assembly"/>
    <property type="evidence" value="ECO:0007669"/>
    <property type="project" value="UniProtKB-UniRule"/>
</dbReference>
<dbReference type="eggNOG" id="COG4775">
    <property type="taxonomic scope" value="Bacteria"/>
</dbReference>
<keyword evidence="5 8" id="KW-0677">Repeat</keyword>
<dbReference type="HAMAP" id="MF_01430">
    <property type="entry name" value="OM_assembly_BamA"/>
    <property type="match status" value="1"/>
</dbReference>
<reference evidence="11 12" key="1">
    <citation type="journal article" date="2011" name="Stand. Genomic Sci.">
        <title>Complete genome sequence of Rhodospirillum rubrum type strain (S1).</title>
        <authorList>
            <person name="Munk A.C."/>
            <person name="Copeland A."/>
            <person name="Lucas S."/>
            <person name="Lapidus A."/>
            <person name="Del Rio T.G."/>
            <person name="Barry K."/>
            <person name="Detter J.C."/>
            <person name="Hammon N."/>
            <person name="Israni S."/>
            <person name="Pitluck S."/>
            <person name="Brettin T."/>
            <person name="Bruce D."/>
            <person name="Han C."/>
            <person name="Tapia R."/>
            <person name="Gilna P."/>
            <person name="Schmutz J."/>
            <person name="Larimer F."/>
            <person name="Land M."/>
            <person name="Kyrpides N.C."/>
            <person name="Mavromatis K."/>
            <person name="Richardson P."/>
            <person name="Rohde M."/>
            <person name="Goker M."/>
            <person name="Klenk H.P."/>
            <person name="Zhang Y."/>
            <person name="Roberts G.P."/>
            <person name="Reslewic S."/>
            <person name="Schwartz D.C."/>
        </authorList>
    </citation>
    <scope>NUCLEOTIDE SEQUENCE [LARGE SCALE GENOMIC DNA]</scope>
    <source>
        <strain evidence="12">ATCC 11170 / ATH 1.1.1 / DSM 467 / LMG 4362 / NCIMB 8255 / S1</strain>
    </source>
</reference>
<dbReference type="PANTHER" id="PTHR12815:SF23">
    <property type="entry name" value="OUTER MEMBRANE PROTEIN ASSEMBLY FACTOR BAMA"/>
    <property type="match status" value="1"/>
</dbReference>
<comment type="function">
    <text evidence="8">Part of the outer membrane protein assembly complex, which is involved in assembly and insertion of beta-barrel proteins into the outer membrane.</text>
</comment>
<dbReference type="PhylomeDB" id="Q2RU01"/>
<keyword evidence="2 8" id="KW-1134">Transmembrane beta strand</keyword>
<keyword evidence="6 8" id="KW-0472">Membrane</keyword>
<evidence type="ECO:0000256" key="1">
    <source>
        <dbReference type="ARBA" id="ARBA00004370"/>
    </source>
</evidence>